<dbReference type="Pfam" id="PF00990">
    <property type="entry name" value="GGDEF"/>
    <property type="match status" value="1"/>
</dbReference>
<dbReference type="InterPro" id="IPR013655">
    <property type="entry name" value="PAS_fold_3"/>
</dbReference>
<dbReference type="InterPro" id="IPR000014">
    <property type="entry name" value="PAS"/>
</dbReference>
<dbReference type="SMART" id="SM00091">
    <property type="entry name" value="PAS"/>
    <property type="match status" value="4"/>
</dbReference>
<dbReference type="Gene3D" id="3.30.70.270">
    <property type="match status" value="1"/>
</dbReference>
<dbReference type="PANTHER" id="PTHR44757">
    <property type="entry name" value="DIGUANYLATE CYCLASE DGCP"/>
    <property type="match status" value="1"/>
</dbReference>
<dbReference type="CDD" id="cd01949">
    <property type="entry name" value="GGDEF"/>
    <property type="match status" value="1"/>
</dbReference>
<dbReference type="FunFam" id="3.30.70.270:FF:000001">
    <property type="entry name" value="Diguanylate cyclase domain protein"/>
    <property type="match status" value="1"/>
</dbReference>
<protein>
    <submittedName>
        <fullName evidence="4">PAS domain S-box protein</fullName>
    </submittedName>
</protein>
<evidence type="ECO:0000313" key="5">
    <source>
        <dbReference type="Proteomes" id="UP001152172"/>
    </source>
</evidence>
<dbReference type="EMBL" id="JAMKBI010000009">
    <property type="protein sequence ID" value="MCZ8534298.1"/>
    <property type="molecule type" value="Genomic_DNA"/>
</dbReference>
<dbReference type="PROSITE" id="PS50112">
    <property type="entry name" value="PAS"/>
    <property type="match status" value="4"/>
</dbReference>
<dbReference type="InterPro" id="IPR013767">
    <property type="entry name" value="PAS_fold"/>
</dbReference>
<feature type="domain" description="PAS" evidence="1">
    <location>
        <begin position="384"/>
        <end position="454"/>
    </location>
</feature>
<feature type="domain" description="PAS" evidence="1">
    <location>
        <begin position="9"/>
        <end position="50"/>
    </location>
</feature>
<dbReference type="InterPro" id="IPR052155">
    <property type="entry name" value="Biofilm_reg_signaling"/>
</dbReference>
<feature type="domain" description="PAS" evidence="1">
    <location>
        <begin position="258"/>
        <end position="328"/>
    </location>
</feature>
<dbReference type="SUPFAM" id="SSF55785">
    <property type="entry name" value="PYP-like sensor domain (PAS domain)"/>
    <property type="match status" value="4"/>
</dbReference>
<feature type="domain" description="PAC" evidence="2">
    <location>
        <begin position="205"/>
        <end position="257"/>
    </location>
</feature>
<dbReference type="SUPFAM" id="SSF55073">
    <property type="entry name" value="Nucleotide cyclase"/>
    <property type="match status" value="1"/>
</dbReference>
<keyword evidence="5" id="KW-1185">Reference proteome</keyword>
<dbReference type="Gene3D" id="3.30.450.20">
    <property type="entry name" value="PAS domain"/>
    <property type="match status" value="4"/>
</dbReference>
<dbReference type="InterPro" id="IPR000700">
    <property type="entry name" value="PAS-assoc_C"/>
</dbReference>
<dbReference type="RefSeq" id="WP_269922490.1">
    <property type="nucleotide sequence ID" value="NZ_JAMKBI010000009.1"/>
</dbReference>
<sequence>MERLFNSISIDMYRFLISNNPDAIFLLDESGHVLDINKAGTDIFGYTNTERSELHYQNILVPSKDYNVKRLFVKTLLGEFCAYEADAYRKNGDILHLQVKNIPMLDNGEIFAVMIIAKDVTELVQTKSTLVETAERLHSLLHSSADAIDLIDTNRNVLTVNPAFEEMYGWKADELVGKPLPTIPKERMDTVNKQREELKNGHHIKGLEATCLKKDGSSIEVSFTLSPLNDQNGNVIAFSGISRDITERKKMEVDLRNSKDRYKSLLNASPEPIYVLSYGVIRYINLAAVEMFGFESPVQMLGRHVLDFVHPDSWEVVQSKIRRITLERNFPKEIVEQKMLRADRSTFLTETTSVGIEYEDESAVQVILRDITEKKVLLENLVHNEEKYRLIAENMTDLVSVIDENGQTTYVSPSYFTVLGIPLNKLEGVSAKDFVHPEDLPNVMKVFKQIMSTKGSANLDFRLKHATKTWLWVESKATFFIDEQYGKPFLLIVSRDVEEKKQLREKLKLMAFHDSLTGLPNRRLFEEKMQQSLKEAKRQQRKCALFYMDIDKFKWVNDNLGHSIGDELLKLFAHRVSKCIRDKDILARQGGDEFTILLSDIEHKEDAHACAERILESLQQVWEIGEHNFKTTSSIGIAFFPKDGDNINKLFTNADYALYEAKKSGRNTYRFFSH</sequence>
<dbReference type="InterPro" id="IPR035965">
    <property type="entry name" value="PAS-like_dom_sf"/>
</dbReference>
<dbReference type="PROSITE" id="PS50113">
    <property type="entry name" value="PAC"/>
    <property type="match status" value="3"/>
</dbReference>
<dbReference type="AlphaFoldDB" id="A0A9X3LAJ6"/>
<dbReference type="Pfam" id="PF00989">
    <property type="entry name" value="PAS"/>
    <property type="match status" value="2"/>
</dbReference>
<evidence type="ECO:0000259" key="1">
    <source>
        <dbReference type="PROSITE" id="PS50112"/>
    </source>
</evidence>
<dbReference type="InterPro" id="IPR029787">
    <property type="entry name" value="Nucleotide_cyclase"/>
</dbReference>
<dbReference type="SMART" id="SM00267">
    <property type="entry name" value="GGDEF"/>
    <property type="match status" value="1"/>
</dbReference>
<comment type="caution">
    <text evidence="4">The sequence shown here is derived from an EMBL/GenBank/DDBJ whole genome shotgun (WGS) entry which is preliminary data.</text>
</comment>
<dbReference type="InterPro" id="IPR000160">
    <property type="entry name" value="GGDEF_dom"/>
</dbReference>
<evidence type="ECO:0000259" key="2">
    <source>
        <dbReference type="PROSITE" id="PS50113"/>
    </source>
</evidence>
<dbReference type="Proteomes" id="UP001152172">
    <property type="component" value="Unassembled WGS sequence"/>
</dbReference>
<dbReference type="InterPro" id="IPR001610">
    <property type="entry name" value="PAC"/>
</dbReference>
<feature type="domain" description="PAS" evidence="1">
    <location>
        <begin position="133"/>
        <end position="202"/>
    </location>
</feature>
<gene>
    <name evidence="4" type="ORF">M9R61_13355</name>
</gene>
<dbReference type="InterPro" id="IPR043128">
    <property type="entry name" value="Rev_trsase/Diguanyl_cyclase"/>
</dbReference>
<feature type="domain" description="PAC" evidence="2">
    <location>
        <begin position="81"/>
        <end position="132"/>
    </location>
</feature>
<dbReference type="CDD" id="cd00130">
    <property type="entry name" value="PAS"/>
    <property type="match status" value="4"/>
</dbReference>
<dbReference type="Pfam" id="PF08447">
    <property type="entry name" value="PAS_3"/>
    <property type="match status" value="1"/>
</dbReference>
<dbReference type="PANTHER" id="PTHR44757:SF2">
    <property type="entry name" value="BIOFILM ARCHITECTURE MAINTENANCE PROTEIN MBAA"/>
    <property type="match status" value="1"/>
</dbReference>
<dbReference type="GO" id="GO:0006355">
    <property type="term" value="P:regulation of DNA-templated transcription"/>
    <property type="evidence" value="ECO:0007669"/>
    <property type="project" value="InterPro"/>
</dbReference>
<name>A0A9X3LAJ6_9BACI</name>
<reference evidence="4" key="1">
    <citation type="submission" date="2022-05" db="EMBL/GenBank/DDBJ databases">
        <authorList>
            <person name="Colautti A."/>
            <person name="Iacumin L."/>
        </authorList>
    </citation>
    <scope>NUCLEOTIDE SEQUENCE</scope>
    <source>
        <strain evidence="4">DSM 30747</strain>
    </source>
</reference>
<accession>A0A9X3LAJ6</accession>
<dbReference type="PROSITE" id="PS50887">
    <property type="entry name" value="GGDEF"/>
    <property type="match status" value="1"/>
</dbReference>
<feature type="domain" description="PAC" evidence="2">
    <location>
        <begin position="457"/>
        <end position="509"/>
    </location>
</feature>
<evidence type="ECO:0000259" key="3">
    <source>
        <dbReference type="PROSITE" id="PS50887"/>
    </source>
</evidence>
<dbReference type="SMART" id="SM00086">
    <property type="entry name" value="PAC"/>
    <property type="match status" value="4"/>
</dbReference>
<evidence type="ECO:0000313" key="4">
    <source>
        <dbReference type="EMBL" id="MCZ8534298.1"/>
    </source>
</evidence>
<dbReference type="Pfam" id="PF13426">
    <property type="entry name" value="PAS_9"/>
    <property type="match status" value="1"/>
</dbReference>
<dbReference type="NCBIfam" id="TIGR00229">
    <property type="entry name" value="sensory_box"/>
    <property type="match status" value="4"/>
</dbReference>
<organism evidence="4 5">
    <name type="scientific">Psychrobacillus psychrodurans</name>
    <dbReference type="NCBI Taxonomy" id="126157"/>
    <lineage>
        <taxon>Bacteria</taxon>
        <taxon>Bacillati</taxon>
        <taxon>Bacillota</taxon>
        <taxon>Bacilli</taxon>
        <taxon>Bacillales</taxon>
        <taxon>Bacillaceae</taxon>
        <taxon>Psychrobacillus</taxon>
    </lineage>
</organism>
<feature type="domain" description="GGDEF" evidence="3">
    <location>
        <begin position="541"/>
        <end position="674"/>
    </location>
</feature>
<dbReference type="NCBIfam" id="TIGR00254">
    <property type="entry name" value="GGDEF"/>
    <property type="match status" value="1"/>
</dbReference>
<proteinExistence type="predicted"/>